<dbReference type="Proteomes" id="UP000004810">
    <property type="component" value="Unassembled WGS sequence"/>
</dbReference>
<accession>J9BG07</accession>
<evidence type="ECO:0000313" key="1">
    <source>
        <dbReference type="EMBL" id="EJW86215.1"/>
    </source>
</evidence>
<reference evidence="2" key="1">
    <citation type="submission" date="2012-08" db="EMBL/GenBank/DDBJ databases">
        <title>The Genome Sequence of Wuchereria bancrofti.</title>
        <authorList>
            <person name="Nutman T.B."/>
            <person name="Fink D.L."/>
            <person name="Russ C."/>
            <person name="Young S."/>
            <person name="Zeng Q."/>
            <person name="Koehrsen M."/>
            <person name="Alvarado L."/>
            <person name="Berlin A."/>
            <person name="Chapman S.B."/>
            <person name="Chen Z."/>
            <person name="Freedman E."/>
            <person name="Gellesch M."/>
            <person name="Goldberg J."/>
            <person name="Griggs A."/>
            <person name="Gujja S."/>
            <person name="Heilman E.R."/>
            <person name="Heiman D."/>
            <person name="Hepburn T."/>
            <person name="Howarth C."/>
            <person name="Jen D."/>
            <person name="Larson L."/>
            <person name="Lewis B."/>
            <person name="Mehta T."/>
            <person name="Park D."/>
            <person name="Pearson M."/>
            <person name="Roberts A."/>
            <person name="Saif S."/>
            <person name="Shea T."/>
            <person name="Shenoy N."/>
            <person name="Sisk P."/>
            <person name="Stolte C."/>
            <person name="Sykes S."/>
            <person name="Walk T."/>
            <person name="White J."/>
            <person name="Yandava C."/>
            <person name="Haas B."/>
            <person name="Henn M.R."/>
            <person name="Nusbaum C."/>
            <person name="Birren B."/>
        </authorList>
    </citation>
    <scope>NUCLEOTIDE SEQUENCE [LARGE SCALE GENOMIC DNA]</scope>
    <source>
        <strain evidence="2">NA</strain>
    </source>
</reference>
<sequence length="190" mass="21909">MFVLVLSRWYNILRLRQKDMIDLAMLKESEGKNEYWEKDREISPRITTGYQVFSSPNSLAVFEVAKLSAPRSDQTKSDDNDGDKFLSNCATSYESVHELEQRTSSEESLRTSSKRDLWAVEESDISSNIRKSNEKPLNSVKMKEFVSETTDFMTTLNSKEEREDQTATLHEHTDALDEDELLSAITLEHD</sequence>
<dbReference type="EMBL" id="ADBV01000823">
    <property type="protein sequence ID" value="EJW86215.1"/>
    <property type="molecule type" value="Genomic_DNA"/>
</dbReference>
<proteinExistence type="predicted"/>
<gene>
    <name evidence="1" type="ORF">WUBG_02870</name>
</gene>
<organism evidence="1 2">
    <name type="scientific">Wuchereria bancrofti</name>
    <dbReference type="NCBI Taxonomy" id="6293"/>
    <lineage>
        <taxon>Eukaryota</taxon>
        <taxon>Metazoa</taxon>
        <taxon>Ecdysozoa</taxon>
        <taxon>Nematoda</taxon>
        <taxon>Chromadorea</taxon>
        <taxon>Rhabditida</taxon>
        <taxon>Spirurina</taxon>
        <taxon>Spiruromorpha</taxon>
        <taxon>Filarioidea</taxon>
        <taxon>Onchocercidae</taxon>
        <taxon>Wuchereria</taxon>
    </lineage>
</organism>
<dbReference type="AlphaFoldDB" id="J9BG07"/>
<protein>
    <submittedName>
        <fullName evidence="1">Uncharacterized protein</fullName>
    </submittedName>
</protein>
<feature type="non-terminal residue" evidence="1">
    <location>
        <position position="190"/>
    </location>
</feature>
<evidence type="ECO:0000313" key="2">
    <source>
        <dbReference type="Proteomes" id="UP000004810"/>
    </source>
</evidence>
<comment type="caution">
    <text evidence="1">The sequence shown here is derived from an EMBL/GenBank/DDBJ whole genome shotgun (WGS) entry which is preliminary data.</text>
</comment>
<name>J9BG07_WUCBA</name>